<comment type="caution">
    <text evidence="2">The sequence shown here is derived from an EMBL/GenBank/DDBJ whole genome shotgun (WGS) entry which is preliminary data.</text>
</comment>
<evidence type="ECO:0000313" key="3">
    <source>
        <dbReference type="Proteomes" id="UP000016801"/>
    </source>
</evidence>
<protein>
    <submittedName>
        <fullName evidence="2">Uncharacterized protein</fullName>
    </submittedName>
</protein>
<dbReference type="VEuPathDB" id="FungiDB:CPUR_06799"/>
<accession>M1WEP2</accession>
<evidence type="ECO:0000313" key="2">
    <source>
        <dbReference type="EMBL" id="CCE32933.1"/>
    </source>
</evidence>
<reference evidence="2 3" key="1">
    <citation type="journal article" date="2013" name="PLoS Genet.">
        <title>Plant-symbiotic fungi as chemical engineers: Multi-genome analysis of the Clavicipitaceae reveals dynamics of alkaloid loci.</title>
        <authorList>
            <person name="Schardl C.L."/>
            <person name="Young C.A."/>
            <person name="Hesse U."/>
            <person name="Amyotte S.G."/>
            <person name="Andreeva K."/>
            <person name="Calie P.J."/>
            <person name="Fleetwood D.J."/>
            <person name="Haws D.C."/>
            <person name="Moore N."/>
            <person name="Oeser B."/>
            <person name="Panaccione D.G."/>
            <person name="Schweri K.K."/>
            <person name="Voisey C.R."/>
            <person name="Farman M.L."/>
            <person name="Jaromczyk J.W."/>
            <person name="Roe B.A."/>
            <person name="O'Sullivan D.M."/>
            <person name="Scott B."/>
            <person name="Tudzynski P."/>
            <person name="An Z."/>
            <person name="Arnaoudova E.G."/>
            <person name="Bullock C.T."/>
            <person name="Charlton N.D."/>
            <person name="Chen L."/>
            <person name="Cox M."/>
            <person name="Dinkins R.D."/>
            <person name="Florea S."/>
            <person name="Glenn A.E."/>
            <person name="Gordon A."/>
            <person name="Gueldener U."/>
            <person name="Harris D.R."/>
            <person name="Hollin W."/>
            <person name="Jaromczyk J."/>
            <person name="Johnson R.D."/>
            <person name="Khan A.K."/>
            <person name="Leistner E."/>
            <person name="Leuchtmann A."/>
            <person name="Li C."/>
            <person name="Liu J."/>
            <person name="Liu J."/>
            <person name="Liu M."/>
            <person name="Mace W."/>
            <person name="Machado C."/>
            <person name="Nagabhyru P."/>
            <person name="Pan J."/>
            <person name="Schmid J."/>
            <person name="Sugawara K."/>
            <person name="Steiner U."/>
            <person name="Takach J.E."/>
            <person name="Tanaka E."/>
            <person name="Webb J.S."/>
            <person name="Wilson E.V."/>
            <person name="Wiseman J.L."/>
            <person name="Yoshida R."/>
            <person name="Zeng Z."/>
        </authorList>
    </citation>
    <scope>NUCLEOTIDE SEQUENCE [LARGE SCALE GENOMIC DNA]</scope>
    <source>
        <strain evidence="2 3">20.1</strain>
    </source>
</reference>
<evidence type="ECO:0000256" key="1">
    <source>
        <dbReference type="SAM" id="MobiDB-lite"/>
    </source>
</evidence>
<dbReference type="Proteomes" id="UP000016801">
    <property type="component" value="Unassembled WGS sequence"/>
</dbReference>
<feature type="region of interest" description="Disordered" evidence="1">
    <location>
        <begin position="1"/>
        <end position="68"/>
    </location>
</feature>
<feature type="compositionally biased region" description="Basic residues" evidence="1">
    <location>
        <begin position="17"/>
        <end position="30"/>
    </location>
</feature>
<feature type="compositionally biased region" description="Acidic residues" evidence="1">
    <location>
        <begin position="1"/>
        <end position="11"/>
    </location>
</feature>
<dbReference type="AlphaFoldDB" id="M1WEP2"/>
<proteinExistence type="predicted"/>
<feature type="compositionally biased region" description="Basic and acidic residues" evidence="1">
    <location>
        <begin position="31"/>
        <end position="60"/>
    </location>
</feature>
<sequence length="189" mass="21977">MADDSSYEEEPAEGKSRKTSHNHCSHRNHHSHSDDDKVPHQRRSQRYEPEPAAERERRIAIPENQHRKKRLGKKMLAWLSTVPQLRGPTPRLLSSPVIGRNLTLATDSLSHLSFEPSYSLPELLYLLSISCHEIDRWHDSRDRQEIEELRETVLTVDETWTEYVVYLLWLDALKISTDSSTEPCLEAKT</sequence>
<dbReference type="HOGENOM" id="CLU_1434322_0_0_1"/>
<name>M1WEP2_CLAP2</name>
<gene>
    <name evidence="2" type="ORF">CPUR_06799</name>
</gene>
<dbReference type="EMBL" id="CAGA01000048">
    <property type="protein sequence ID" value="CCE32933.1"/>
    <property type="molecule type" value="Genomic_DNA"/>
</dbReference>
<keyword evidence="3" id="KW-1185">Reference proteome</keyword>
<organism evidence="2 3">
    <name type="scientific">Claviceps purpurea (strain 20.1)</name>
    <name type="common">Ergot fungus</name>
    <name type="synonym">Sphacelia segetum</name>
    <dbReference type="NCBI Taxonomy" id="1111077"/>
    <lineage>
        <taxon>Eukaryota</taxon>
        <taxon>Fungi</taxon>
        <taxon>Dikarya</taxon>
        <taxon>Ascomycota</taxon>
        <taxon>Pezizomycotina</taxon>
        <taxon>Sordariomycetes</taxon>
        <taxon>Hypocreomycetidae</taxon>
        <taxon>Hypocreales</taxon>
        <taxon>Clavicipitaceae</taxon>
        <taxon>Claviceps</taxon>
    </lineage>
</organism>